<evidence type="ECO:0000256" key="1">
    <source>
        <dbReference type="ARBA" id="ARBA00000900"/>
    </source>
</evidence>
<dbReference type="Pfam" id="PF06701">
    <property type="entry name" value="MIB_HERC2"/>
    <property type="match status" value="2"/>
</dbReference>
<dbReference type="Pfam" id="PF00569">
    <property type="entry name" value="ZZ"/>
    <property type="match status" value="1"/>
</dbReference>
<dbReference type="GO" id="GO:0016567">
    <property type="term" value="P:protein ubiquitination"/>
    <property type="evidence" value="ECO:0007669"/>
    <property type="project" value="UniProtKB-UniPathway"/>
</dbReference>
<dbReference type="RefSeq" id="XP_022307220.1">
    <property type="nucleotide sequence ID" value="XM_022451512.1"/>
</dbReference>
<dbReference type="Pfam" id="PF00023">
    <property type="entry name" value="Ank"/>
    <property type="match status" value="1"/>
</dbReference>
<feature type="repeat" description="ANK" evidence="11">
    <location>
        <begin position="476"/>
        <end position="508"/>
    </location>
</feature>
<reference evidence="18" key="1">
    <citation type="submission" date="2025-08" db="UniProtKB">
        <authorList>
            <consortium name="RefSeq"/>
        </authorList>
    </citation>
    <scope>IDENTIFICATION</scope>
    <source>
        <tissue evidence="18">Whole sample</tissue>
    </source>
</reference>
<dbReference type="Pfam" id="PF18346">
    <property type="entry name" value="SH3_15"/>
    <property type="match status" value="1"/>
</dbReference>
<dbReference type="Gene3D" id="3.90.228.10">
    <property type="match status" value="1"/>
</dbReference>
<dbReference type="Pfam" id="PF13857">
    <property type="entry name" value="Ank_5"/>
    <property type="match status" value="1"/>
</dbReference>
<keyword evidence="4" id="KW-0963">Cytoplasm</keyword>
<keyword evidence="11" id="KW-0040">ANK repeat</keyword>
<dbReference type="GO" id="GO:0005737">
    <property type="term" value="C:cytoplasm"/>
    <property type="evidence" value="ECO:0007669"/>
    <property type="project" value="UniProtKB-SubCell"/>
</dbReference>
<feature type="domain" description="ZZ-type" evidence="14">
    <location>
        <begin position="78"/>
        <end position="130"/>
    </location>
</feature>
<comment type="catalytic activity">
    <reaction evidence="1">
        <text>S-ubiquitinyl-[E2 ubiquitin-conjugating enzyme]-L-cysteine + [acceptor protein]-L-lysine = [E2 ubiquitin-conjugating enzyme]-L-cysteine + N(6)-ubiquitinyl-[acceptor protein]-L-lysine.</text>
        <dbReference type="EC" id="2.3.2.27"/>
    </reaction>
</comment>
<dbReference type="PROSITE" id="PS51059">
    <property type="entry name" value="PARP_CATALYTIC"/>
    <property type="match status" value="1"/>
</dbReference>
<dbReference type="SMART" id="SM00248">
    <property type="entry name" value="ANK"/>
    <property type="match status" value="9"/>
</dbReference>
<feature type="repeat" description="ANK" evidence="11">
    <location>
        <begin position="645"/>
        <end position="670"/>
    </location>
</feature>
<dbReference type="GeneID" id="111113323"/>
<proteinExistence type="predicted"/>
<dbReference type="Gene3D" id="3.30.60.90">
    <property type="match status" value="1"/>
</dbReference>
<keyword evidence="7" id="KW-0677">Repeat</keyword>
<evidence type="ECO:0000256" key="2">
    <source>
        <dbReference type="ARBA" id="ARBA00004496"/>
    </source>
</evidence>
<dbReference type="SUPFAM" id="SSF159034">
    <property type="entry name" value="Mib/herc2 domain-like"/>
    <property type="match status" value="2"/>
</dbReference>
<keyword evidence="8 12" id="KW-0863">Zinc-finger</keyword>
<evidence type="ECO:0000256" key="4">
    <source>
        <dbReference type="ARBA" id="ARBA00022490"/>
    </source>
</evidence>
<dbReference type="EC" id="2.4.2.-" evidence="13"/>
<evidence type="ECO:0000256" key="6">
    <source>
        <dbReference type="ARBA" id="ARBA00022723"/>
    </source>
</evidence>
<dbReference type="InterPro" id="IPR037252">
    <property type="entry name" value="Mib_Herc2_sf"/>
</dbReference>
<feature type="domain" description="MIB/HERC2" evidence="16">
    <location>
        <begin position="1"/>
        <end position="72"/>
    </location>
</feature>
<evidence type="ECO:0000256" key="5">
    <source>
        <dbReference type="ARBA" id="ARBA00022679"/>
    </source>
</evidence>
<evidence type="ECO:0000256" key="7">
    <source>
        <dbReference type="ARBA" id="ARBA00022737"/>
    </source>
</evidence>
<dbReference type="SUPFAM" id="SSF56399">
    <property type="entry name" value="ADP-ribosylation"/>
    <property type="match status" value="1"/>
</dbReference>
<organism evidence="17 18">
    <name type="scientific">Crassostrea virginica</name>
    <name type="common">Eastern oyster</name>
    <dbReference type="NCBI Taxonomy" id="6565"/>
    <lineage>
        <taxon>Eukaryota</taxon>
        <taxon>Metazoa</taxon>
        <taxon>Spiralia</taxon>
        <taxon>Lophotrochozoa</taxon>
        <taxon>Mollusca</taxon>
        <taxon>Bivalvia</taxon>
        <taxon>Autobranchia</taxon>
        <taxon>Pteriomorphia</taxon>
        <taxon>Ostreida</taxon>
        <taxon>Ostreoidea</taxon>
        <taxon>Ostreidae</taxon>
        <taxon>Crassostrea</taxon>
    </lineage>
</organism>
<evidence type="ECO:0000256" key="13">
    <source>
        <dbReference type="RuleBase" id="RU362114"/>
    </source>
</evidence>
<keyword evidence="6" id="KW-0479">Metal-binding</keyword>
<evidence type="ECO:0000256" key="8">
    <source>
        <dbReference type="ARBA" id="ARBA00022771"/>
    </source>
</evidence>
<dbReference type="SUPFAM" id="SSF57850">
    <property type="entry name" value="RING/U-box"/>
    <property type="match status" value="1"/>
</dbReference>
<dbReference type="UniPathway" id="UPA00143"/>
<evidence type="ECO:0000259" key="15">
    <source>
        <dbReference type="PROSITE" id="PS51059"/>
    </source>
</evidence>
<dbReference type="Pfam" id="PF12796">
    <property type="entry name" value="Ank_2"/>
    <property type="match status" value="2"/>
</dbReference>
<feature type="domain" description="MIB/HERC2" evidence="16">
    <location>
        <begin position="145"/>
        <end position="224"/>
    </location>
</feature>
<feature type="repeat" description="ANK" evidence="11">
    <location>
        <begin position="543"/>
        <end position="575"/>
    </location>
</feature>
<dbReference type="Gene3D" id="1.25.40.20">
    <property type="entry name" value="Ankyrin repeat-containing domain"/>
    <property type="match status" value="3"/>
</dbReference>
<feature type="domain" description="PARP catalytic" evidence="15">
    <location>
        <begin position="798"/>
        <end position="1001"/>
    </location>
</feature>
<dbReference type="PANTHER" id="PTHR24202">
    <property type="entry name" value="E3 UBIQUITIN-PROTEIN LIGASE MIB2"/>
    <property type="match status" value="1"/>
</dbReference>
<dbReference type="Pfam" id="PF00644">
    <property type="entry name" value="PARP"/>
    <property type="match status" value="1"/>
</dbReference>
<dbReference type="GO" id="GO:0003950">
    <property type="term" value="F:NAD+ poly-ADP-ribosyltransferase activity"/>
    <property type="evidence" value="ECO:0007669"/>
    <property type="project" value="UniProtKB-UniRule"/>
</dbReference>
<dbReference type="Proteomes" id="UP000694844">
    <property type="component" value="Chromosome 9"/>
</dbReference>
<dbReference type="SMART" id="SM00291">
    <property type="entry name" value="ZnF_ZZ"/>
    <property type="match status" value="1"/>
</dbReference>
<dbReference type="InterPro" id="IPR002110">
    <property type="entry name" value="Ankyrin_rpt"/>
</dbReference>
<dbReference type="AlphaFoldDB" id="A0A8B8BVA0"/>
<dbReference type="GO" id="GO:0061630">
    <property type="term" value="F:ubiquitin protein ligase activity"/>
    <property type="evidence" value="ECO:0007669"/>
    <property type="project" value="UniProtKB-EC"/>
</dbReference>
<keyword evidence="13" id="KW-0328">Glycosyltransferase</keyword>
<dbReference type="GO" id="GO:0008270">
    <property type="term" value="F:zinc ion binding"/>
    <property type="evidence" value="ECO:0007669"/>
    <property type="project" value="UniProtKB-KW"/>
</dbReference>
<keyword evidence="9" id="KW-0833">Ubl conjugation pathway</keyword>
<dbReference type="PROSITE" id="PS01357">
    <property type="entry name" value="ZF_ZZ_1"/>
    <property type="match status" value="1"/>
</dbReference>
<dbReference type="PROSITE" id="PS50088">
    <property type="entry name" value="ANK_REPEAT"/>
    <property type="match status" value="4"/>
</dbReference>
<dbReference type="PANTHER" id="PTHR24202:SF4">
    <property type="entry name" value="E3 UBIQUITIN-PROTEIN LIGASE MIB2-RELATED"/>
    <property type="match status" value="1"/>
</dbReference>
<keyword evidence="13" id="KW-0520">NAD</keyword>
<dbReference type="InterPro" id="IPR012317">
    <property type="entry name" value="Poly(ADP-ribose)pol_cat_dom"/>
</dbReference>
<keyword evidence="5 13" id="KW-0808">Transferase</keyword>
<dbReference type="InterPro" id="IPR043145">
    <property type="entry name" value="Znf_ZZ_sf"/>
</dbReference>
<evidence type="ECO:0000256" key="3">
    <source>
        <dbReference type="ARBA" id="ARBA00004906"/>
    </source>
</evidence>
<name>A0A8B8BVA0_CRAVI</name>
<sequence>MISIRPGTRVVRGPDWASKKQDNGEGFLGTIIFVPKAGSGDNKVTVIWDSGRELRYRAGHDGKYDLLVYDSAPAGITHDRIKCDACKDEPIKGIRWQCTNCDSVNLCTLCYMSDKHDINHGFTRIDTAADVTKSSVAAVPPRNKGKTLTARGLFPEAEVIRGPHWKWKNDDGGEGEVGKIKAVVDWDKKFHRGGVKVLWKSDPGLKTYRVGGEGCVDVIYTRMKETATGGKYYPDHLPVVDVVKPGQILLKPGDKVKVNLTLEDFKKLQNSEINRWSDDMQKCIGVLGTIVQILFQGKTCQVQYVDGMIENINEAALTRVHTFKQGEAVTVLKDYKAVKMLQEGHGGWNDDMKPALGKNGRIIKIDQDGDVRVKVEDRAWIFSPVCINPVDNPEEAKEIPAIPAAECVDSDTIETVETQSNDVAEAIAQLYVDMLRGVPGHSQDVTSIVQAAGQGDLEAVKDIVKRNPQKIDQKVEGKTALQIACYEGYTEIVKLLLVNKANPNLKDSEDDSPLHYCAFGQEHAAMEELLKRPETNVDILNKENQTPLHIAVGKNSPKCVKILMQHQANPSLKDKDGDTPMHDAVTQACSFEIIEALMASSKAQFTETNSKGFNVLQWAVMKDARPAVNVIMDKKKTVVNEKMSEGFTALHIAAANDHVEIASALIHKGSCNVDARDKDERTPLIICVSQGHKRTMEVLIAASCNVNAQDSSGNTALHVAQMKKSLPGLIQRRQEDTNVGTQIICALLEAKADINIKNKEGKSPLDLMEDPTTKHFMKMLAEKAKVSNFQMTKKGVQIPSDWVEMTRADAYKRVPLPDSGGGMMQQEYKMVAEKFTKTLGQAKILQIERIQNPYYWECYQLKKMRLEIQYGGSGCANERELFHGTLPNLIDVIAKDNLDFRLAGERVGTLFGRGTYFASDAKYSDLYSQVDKEKNKYMFLVKVLCGKVTLGDPKFGRPPPVDPKNPTSELYDCCVDNVDNPRVFCVFDKNQYYPQYLIKYK</sequence>
<dbReference type="SUPFAM" id="SSF48403">
    <property type="entry name" value="Ankyrin repeat"/>
    <property type="match status" value="1"/>
</dbReference>
<feature type="repeat" description="ANK" evidence="11">
    <location>
        <begin position="679"/>
        <end position="711"/>
    </location>
</feature>
<evidence type="ECO:0000256" key="11">
    <source>
        <dbReference type="PROSITE-ProRule" id="PRU00023"/>
    </source>
</evidence>
<protein>
    <recommendedName>
        <fullName evidence="13">Poly [ADP-ribose] polymerase</fullName>
        <shortName evidence="13">PARP</shortName>
        <ecNumber evidence="13">2.4.2.-</ecNumber>
    </recommendedName>
</protein>
<dbReference type="InterPro" id="IPR010606">
    <property type="entry name" value="Mib_Herc2"/>
</dbReference>
<accession>A0A8B8BVA0</accession>
<evidence type="ECO:0000313" key="17">
    <source>
        <dbReference type="Proteomes" id="UP000694844"/>
    </source>
</evidence>
<evidence type="ECO:0000256" key="9">
    <source>
        <dbReference type="ARBA" id="ARBA00022786"/>
    </source>
</evidence>
<keyword evidence="10" id="KW-0862">Zinc</keyword>
<evidence type="ECO:0000313" key="18">
    <source>
        <dbReference type="RefSeq" id="XP_022307220.1"/>
    </source>
</evidence>
<dbReference type="InterPro" id="IPR040847">
    <property type="entry name" value="SH3_15"/>
</dbReference>
<dbReference type="PROSITE" id="PS50297">
    <property type="entry name" value="ANK_REP_REGION"/>
    <property type="match status" value="3"/>
</dbReference>
<dbReference type="InterPro" id="IPR000433">
    <property type="entry name" value="Znf_ZZ"/>
</dbReference>
<dbReference type="KEGG" id="cvn:111113323"/>
<keyword evidence="17" id="KW-1185">Reference proteome</keyword>
<dbReference type="Gene3D" id="2.30.30.40">
    <property type="entry name" value="SH3 Domains"/>
    <property type="match status" value="2"/>
</dbReference>
<gene>
    <name evidence="18" type="primary">LOC111113323</name>
</gene>
<comment type="subcellular location">
    <subcellularLocation>
        <location evidence="2">Cytoplasm</location>
    </subcellularLocation>
</comment>
<evidence type="ECO:0000259" key="14">
    <source>
        <dbReference type="PROSITE" id="PS50135"/>
    </source>
</evidence>
<dbReference type="OrthoDB" id="6133115at2759"/>
<evidence type="ECO:0000256" key="12">
    <source>
        <dbReference type="PROSITE-ProRule" id="PRU00228"/>
    </source>
</evidence>
<comment type="pathway">
    <text evidence="3">Protein modification; protein ubiquitination.</text>
</comment>
<evidence type="ECO:0000259" key="16">
    <source>
        <dbReference type="PROSITE" id="PS51416"/>
    </source>
</evidence>
<dbReference type="PROSITE" id="PS50135">
    <property type="entry name" value="ZF_ZZ_2"/>
    <property type="match status" value="1"/>
</dbReference>
<dbReference type="PROSITE" id="PS51416">
    <property type="entry name" value="MIB_HERC2"/>
    <property type="match status" value="2"/>
</dbReference>
<dbReference type="InterPro" id="IPR036770">
    <property type="entry name" value="Ankyrin_rpt-contain_sf"/>
</dbReference>
<evidence type="ECO:0000256" key="10">
    <source>
        <dbReference type="ARBA" id="ARBA00022833"/>
    </source>
</evidence>